<gene>
    <name evidence="8" type="ORF">SAMN04487951_11864</name>
</gene>
<evidence type="ECO:0000313" key="9">
    <source>
        <dbReference type="Proteomes" id="UP000199677"/>
    </source>
</evidence>
<keyword evidence="8" id="KW-0282">Flagellum</keyword>
<organism evidence="8 9">
    <name type="scientific">Vreelandella arcis</name>
    <dbReference type="NCBI Taxonomy" id="416873"/>
    <lineage>
        <taxon>Bacteria</taxon>
        <taxon>Pseudomonadati</taxon>
        <taxon>Pseudomonadota</taxon>
        <taxon>Gammaproteobacteria</taxon>
        <taxon>Oceanospirillales</taxon>
        <taxon>Halomonadaceae</taxon>
        <taxon>Vreelandella</taxon>
    </lineage>
</organism>
<evidence type="ECO:0000256" key="5">
    <source>
        <dbReference type="RuleBase" id="RU362066"/>
    </source>
</evidence>
<dbReference type="Pfam" id="PF07196">
    <property type="entry name" value="Flagellin_IN"/>
    <property type="match status" value="1"/>
</dbReference>
<keyword evidence="8" id="KW-0966">Cell projection</keyword>
<feature type="domain" description="Flagellar hook-associated protein 2 N-terminal" evidence="6">
    <location>
        <begin position="11"/>
        <end position="105"/>
    </location>
</feature>
<reference evidence="9" key="1">
    <citation type="submission" date="2016-10" db="EMBL/GenBank/DDBJ databases">
        <authorList>
            <person name="Varghese N."/>
            <person name="Submissions S."/>
        </authorList>
    </citation>
    <scope>NUCLEOTIDE SEQUENCE [LARGE SCALE GENOMIC DNA]</scope>
    <source>
        <strain evidence="9">CGMCC 1.6494</strain>
    </source>
</reference>
<dbReference type="PANTHER" id="PTHR30288:SF0">
    <property type="entry name" value="FLAGELLAR HOOK-ASSOCIATED PROTEIN 2"/>
    <property type="match status" value="1"/>
</dbReference>
<dbReference type="GO" id="GO:0009421">
    <property type="term" value="C:bacterial-type flagellum filament cap"/>
    <property type="evidence" value="ECO:0007669"/>
    <property type="project" value="InterPro"/>
</dbReference>
<dbReference type="STRING" id="416873.SAMN04487951_11864"/>
<dbReference type="PANTHER" id="PTHR30288">
    <property type="entry name" value="FLAGELLAR CAP/ASSEMBLY PROTEIN FLID"/>
    <property type="match status" value="1"/>
</dbReference>
<keyword evidence="5" id="KW-0964">Secreted</keyword>
<dbReference type="InterPro" id="IPR010810">
    <property type="entry name" value="Flagellin_hook_IN_motif"/>
</dbReference>
<comment type="subunit">
    <text evidence="2 5">Homopentamer.</text>
</comment>
<evidence type="ECO:0000256" key="3">
    <source>
        <dbReference type="ARBA" id="ARBA00023054"/>
    </source>
</evidence>
<evidence type="ECO:0000256" key="2">
    <source>
        <dbReference type="ARBA" id="ARBA00011255"/>
    </source>
</evidence>
<dbReference type="Proteomes" id="UP000199677">
    <property type="component" value="Unassembled WGS sequence"/>
</dbReference>
<keyword evidence="8" id="KW-0969">Cilium</keyword>
<dbReference type="InterPro" id="IPR003481">
    <property type="entry name" value="FliD_N"/>
</dbReference>
<dbReference type="GO" id="GO:0009424">
    <property type="term" value="C:bacterial-type flagellum hook"/>
    <property type="evidence" value="ECO:0007669"/>
    <property type="project" value="UniProtKB-UniRule"/>
</dbReference>
<dbReference type="GO" id="GO:0071973">
    <property type="term" value="P:bacterial-type flagellum-dependent cell motility"/>
    <property type="evidence" value="ECO:0007669"/>
    <property type="project" value="TreeGrafter"/>
</dbReference>
<name>A0A1H0I6C5_9GAMM</name>
<proteinExistence type="inferred from homology"/>
<evidence type="ECO:0000259" key="6">
    <source>
        <dbReference type="Pfam" id="PF02465"/>
    </source>
</evidence>
<dbReference type="InterPro" id="IPR010809">
    <property type="entry name" value="FliD_C"/>
</dbReference>
<comment type="similarity">
    <text evidence="1 5">Belongs to the FliD family.</text>
</comment>
<protein>
    <recommendedName>
        <fullName evidence="5">Flagellar hook-associated protein 2</fullName>
        <shortName evidence="5">HAP2</shortName>
    </recommendedName>
    <alternativeName>
        <fullName evidence="5">Flagellar cap protein</fullName>
    </alternativeName>
</protein>
<dbReference type="OrthoDB" id="5980200at2"/>
<dbReference type="GO" id="GO:0007155">
    <property type="term" value="P:cell adhesion"/>
    <property type="evidence" value="ECO:0007669"/>
    <property type="project" value="InterPro"/>
</dbReference>
<comment type="subcellular location">
    <subcellularLocation>
        <location evidence="5">Secreted</location>
    </subcellularLocation>
    <subcellularLocation>
        <location evidence="5">Bacterial flagellum</location>
    </subcellularLocation>
</comment>
<dbReference type="RefSeq" id="WP_089707788.1">
    <property type="nucleotide sequence ID" value="NZ_FNII01000018.1"/>
</dbReference>
<sequence length="465" mass="48616">MATITSLGVGSGLDLTGLLDQLQDAERGKLAPITLQKEQQQAKISAYGQLQTSLDAFQDAVAKINDPKLYQSLSASVRGDGITATTTASALPGSYRVEVSQLATSGTLASARVDTKDQPLDLQGATALKLTFGNGDSVDIAVAADSTLSELRDSINANKESGVNATIINDGEGYRLALSSKATGVDASIDSFSFVDAADAVVTGPFGEATEAGAKQQGQDAALTVNGIAISSAKNQIEGAIQGVTLNLAELSIAEGETASSTVTIERDTLKQREAINGFVKAFNDLKGTIGTLTAFDADSDTVGKLLGDNAVRTIESRLRSVLTGGMEGGEFSTLNQLGITLERDGKLKIDDAKLSDLVANNPQALSDFFAGEAKEGGLAGKLGASVEQMLGSNGVLKGAITGAENRVKSLDTRFERMEKSIEGTLARYRSQFSQLDIMVMQMNSTSSYLTQQFDAMDAQLGRKK</sequence>
<accession>A0A1H0I6C5</accession>
<evidence type="ECO:0000256" key="4">
    <source>
        <dbReference type="ARBA" id="ARBA00023143"/>
    </source>
</evidence>
<keyword evidence="9" id="KW-1185">Reference proteome</keyword>
<dbReference type="Pfam" id="PF02465">
    <property type="entry name" value="FliD_N"/>
    <property type="match status" value="1"/>
</dbReference>
<dbReference type="EMBL" id="FNII01000018">
    <property type="protein sequence ID" value="SDO26998.1"/>
    <property type="molecule type" value="Genomic_DNA"/>
</dbReference>
<evidence type="ECO:0000259" key="7">
    <source>
        <dbReference type="Pfam" id="PF07195"/>
    </source>
</evidence>
<dbReference type="Pfam" id="PF07195">
    <property type="entry name" value="FliD_C"/>
    <property type="match status" value="1"/>
</dbReference>
<feature type="domain" description="Flagellar hook-associated protein 2 C-terminal" evidence="7">
    <location>
        <begin position="218"/>
        <end position="445"/>
    </location>
</feature>
<dbReference type="GO" id="GO:0005576">
    <property type="term" value="C:extracellular region"/>
    <property type="evidence" value="ECO:0007669"/>
    <property type="project" value="UniProtKB-SubCell"/>
</dbReference>
<dbReference type="AlphaFoldDB" id="A0A1H0I6C5"/>
<keyword evidence="3" id="KW-0175">Coiled coil</keyword>
<evidence type="ECO:0000313" key="8">
    <source>
        <dbReference type="EMBL" id="SDO26998.1"/>
    </source>
</evidence>
<keyword evidence="4 5" id="KW-0975">Bacterial flagellum</keyword>
<comment type="function">
    <text evidence="5">Required for morphogenesis and for the elongation of the flagellar filament by facilitating polymerization of the flagellin monomers at the tip of growing filament. Forms a capping structure, which prevents flagellin subunits (transported through the central channel of the flagellum) from leaking out without polymerization at the distal end.</text>
</comment>
<evidence type="ECO:0000256" key="1">
    <source>
        <dbReference type="ARBA" id="ARBA00009764"/>
    </source>
</evidence>
<dbReference type="InterPro" id="IPR040026">
    <property type="entry name" value="FliD"/>
</dbReference>